<reference evidence="1 2" key="1">
    <citation type="submission" date="2013-05" db="EMBL/GenBank/DDBJ databases">
        <title>The Genome Sequence of Actinomyces europaeus ACS-120-V-COL10B.</title>
        <authorList>
            <consortium name="The Broad Institute Genomics Platform"/>
            <person name="Earl A."/>
            <person name="Ward D."/>
            <person name="Feldgarden M."/>
            <person name="Gevers D."/>
            <person name="Saerens B."/>
            <person name="Vaneechoutte M."/>
            <person name="Walker B."/>
            <person name="Young S."/>
            <person name="Zeng Q."/>
            <person name="Gargeya S."/>
            <person name="Fitzgerald M."/>
            <person name="Haas B."/>
            <person name="Abouelleil A."/>
            <person name="Allen A.W."/>
            <person name="Alvarado L."/>
            <person name="Arachchi H.M."/>
            <person name="Berlin A.M."/>
            <person name="Chapman S.B."/>
            <person name="Gainer-Dewar J."/>
            <person name="Goldberg J."/>
            <person name="Griggs A."/>
            <person name="Gujja S."/>
            <person name="Hansen M."/>
            <person name="Howarth C."/>
            <person name="Imamovic A."/>
            <person name="Ireland A."/>
            <person name="Larimer J."/>
            <person name="McCowan C."/>
            <person name="Murphy C."/>
            <person name="Pearson M."/>
            <person name="Poon T.W."/>
            <person name="Priest M."/>
            <person name="Roberts A."/>
            <person name="Saif S."/>
            <person name="Shea T."/>
            <person name="Sisk P."/>
            <person name="Sykes S."/>
            <person name="Wortman J."/>
            <person name="Nusbaum C."/>
            <person name="Birren B."/>
        </authorList>
    </citation>
    <scope>NUCLEOTIDE SEQUENCE [LARGE SCALE GENOMIC DNA]</scope>
    <source>
        <strain evidence="1 2">ACS-120-V-Col10b</strain>
    </source>
</reference>
<comment type="caution">
    <text evidence="1">The sequence shown here is derived from an EMBL/GenBank/DDBJ whole genome shotgun (WGS) entry which is preliminary data.</text>
</comment>
<dbReference type="AlphaFoldDB" id="A0A9W5RDK4"/>
<dbReference type="Proteomes" id="UP000014387">
    <property type="component" value="Unassembled WGS sequence"/>
</dbReference>
<dbReference type="OrthoDB" id="3395459at2"/>
<keyword evidence="2" id="KW-1185">Reference proteome</keyword>
<dbReference type="Gene3D" id="3.40.50.2300">
    <property type="match status" value="1"/>
</dbReference>
<protein>
    <recommendedName>
        <fullName evidence="3">Response regulatory domain-containing protein</fullName>
    </recommendedName>
</protein>
<gene>
    <name evidence="1" type="ORF">HMPREF9238_00113</name>
</gene>
<evidence type="ECO:0000313" key="1">
    <source>
        <dbReference type="EMBL" id="EPD30375.1"/>
    </source>
</evidence>
<proteinExistence type="predicted"/>
<name>A0A9W5RDK4_9ACTO</name>
<accession>A0A9W5RDK4</accession>
<sequence length="131" mass="14715">MSQTDEKDTNKILLYSDNSEFRANVIEAVGIRPGAGMPKVEWVESATEEGAVMKYKEGEFDLLILDGETQKVGAMALLRRLEVEFDTLPPSITILARQQDSWIAKFSGTTKMLYYPIDPIELQQTVTQLLS</sequence>
<evidence type="ECO:0008006" key="3">
    <source>
        <dbReference type="Google" id="ProtNLM"/>
    </source>
</evidence>
<organism evidence="1 2">
    <name type="scientific">Gleimia europaea ACS-120-V-Col10b</name>
    <dbReference type="NCBI Taxonomy" id="883069"/>
    <lineage>
        <taxon>Bacteria</taxon>
        <taxon>Bacillati</taxon>
        <taxon>Actinomycetota</taxon>
        <taxon>Actinomycetes</taxon>
        <taxon>Actinomycetales</taxon>
        <taxon>Actinomycetaceae</taxon>
        <taxon>Gleimia</taxon>
    </lineage>
</organism>
<dbReference type="EMBL" id="AGWN01000001">
    <property type="protein sequence ID" value="EPD30375.1"/>
    <property type="molecule type" value="Genomic_DNA"/>
</dbReference>
<evidence type="ECO:0000313" key="2">
    <source>
        <dbReference type="Proteomes" id="UP000014387"/>
    </source>
</evidence>
<dbReference type="RefSeq" id="WP_016443487.1">
    <property type="nucleotide sequence ID" value="NZ_KE150266.1"/>
</dbReference>